<evidence type="ECO:0000256" key="9">
    <source>
        <dbReference type="ARBA" id="ARBA00022679"/>
    </source>
</evidence>
<proteinExistence type="inferred from homology"/>
<accession>A0A6J1WL01</accession>
<dbReference type="Pfam" id="PF26216">
    <property type="entry name" value="GDPGP1_C"/>
    <property type="match status" value="1"/>
</dbReference>
<keyword evidence="11" id="KW-0547">Nucleotide-binding</keyword>
<evidence type="ECO:0000256" key="12">
    <source>
        <dbReference type="ARBA" id="ARBA00022801"/>
    </source>
</evidence>
<evidence type="ECO:0000256" key="7">
    <source>
        <dbReference type="ARBA" id="ARBA00022490"/>
    </source>
</evidence>
<gene>
    <name evidence="16" type="primary">LOC113512039</name>
</gene>
<dbReference type="PANTHER" id="PTHR20884:SF8">
    <property type="entry name" value="GDP-D-GLUCOSE PHOSPHORYLASE 1"/>
    <property type="match status" value="1"/>
</dbReference>
<dbReference type="InterPro" id="IPR026506">
    <property type="entry name" value="GDPGP"/>
</dbReference>
<dbReference type="InParanoid" id="A0A6J1WL01"/>
<feature type="domain" description="GDPGP1-like N-terminal" evidence="14">
    <location>
        <begin position="16"/>
        <end position="169"/>
    </location>
</feature>
<evidence type="ECO:0000256" key="5">
    <source>
        <dbReference type="ARBA" id="ARBA00012507"/>
    </source>
</evidence>
<dbReference type="GO" id="GO:0006006">
    <property type="term" value="P:glucose metabolic process"/>
    <property type="evidence" value="ECO:0007669"/>
    <property type="project" value="TreeGrafter"/>
</dbReference>
<dbReference type="InterPro" id="IPR058865">
    <property type="entry name" value="GDPGP1_C"/>
</dbReference>
<evidence type="ECO:0000256" key="6">
    <source>
        <dbReference type="ARBA" id="ARBA00018857"/>
    </source>
</evidence>
<dbReference type="EC" id="2.7.7.78" evidence="5"/>
<evidence type="ECO:0000256" key="11">
    <source>
        <dbReference type="ARBA" id="ARBA00022741"/>
    </source>
</evidence>
<evidence type="ECO:0000256" key="8">
    <source>
        <dbReference type="ARBA" id="ARBA00022658"/>
    </source>
</evidence>
<reference evidence="16" key="1">
    <citation type="submission" date="2025-08" db="UniProtKB">
        <authorList>
            <consortium name="RefSeq"/>
        </authorList>
    </citation>
    <scope>IDENTIFICATION</scope>
    <source>
        <tissue evidence="16">Whole larvae</tissue>
    </source>
</reference>
<protein>
    <recommendedName>
        <fullName evidence="6">GDP-D-glucose phosphorylase 1</fullName>
        <ecNumber evidence="5">2.7.7.78</ecNumber>
    </recommendedName>
</protein>
<comment type="function">
    <text evidence="2">Specific and highly efficient GDP-D-glucose phosphorylase regulating the levels of GDP-D-glucose in cells.</text>
</comment>
<dbReference type="OrthoDB" id="417175at2759"/>
<evidence type="ECO:0000259" key="13">
    <source>
        <dbReference type="Pfam" id="PF26216"/>
    </source>
</evidence>
<evidence type="ECO:0000256" key="4">
    <source>
        <dbReference type="ARBA" id="ARBA00006451"/>
    </source>
</evidence>
<dbReference type="GO" id="GO:0016787">
    <property type="term" value="F:hydrolase activity"/>
    <property type="evidence" value="ECO:0007669"/>
    <property type="project" value="UniProtKB-KW"/>
</dbReference>
<comment type="catalytic activity">
    <reaction evidence="1">
        <text>GDP-alpha-D-glucose + phosphate = alpha-D-glucose 1-phosphate + GDP + H(+)</text>
        <dbReference type="Rhea" id="RHEA:30387"/>
        <dbReference type="ChEBI" id="CHEBI:15378"/>
        <dbReference type="ChEBI" id="CHEBI:43474"/>
        <dbReference type="ChEBI" id="CHEBI:58189"/>
        <dbReference type="ChEBI" id="CHEBI:58601"/>
        <dbReference type="ChEBI" id="CHEBI:62230"/>
        <dbReference type="EC" id="2.7.7.78"/>
    </reaction>
</comment>
<dbReference type="GO" id="GO:0005085">
    <property type="term" value="F:guanyl-nucleotide exchange factor activity"/>
    <property type="evidence" value="ECO:0007669"/>
    <property type="project" value="UniProtKB-KW"/>
</dbReference>
<dbReference type="GeneID" id="113512039"/>
<evidence type="ECO:0000256" key="10">
    <source>
        <dbReference type="ARBA" id="ARBA00022695"/>
    </source>
</evidence>
<dbReference type="Pfam" id="PF26217">
    <property type="entry name" value="GDPGP1_N"/>
    <property type="match status" value="1"/>
</dbReference>
<keyword evidence="8" id="KW-0344">Guanine-nucleotide releasing factor</keyword>
<dbReference type="Proteomes" id="UP001652740">
    <property type="component" value="Unplaced"/>
</dbReference>
<comment type="similarity">
    <text evidence="4">Belongs to the GDPGP1 family.</text>
</comment>
<evidence type="ECO:0000256" key="3">
    <source>
        <dbReference type="ARBA" id="ARBA00004496"/>
    </source>
</evidence>
<evidence type="ECO:0000256" key="2">
    <source>
        <dbReference type="ARBA" id="ARBA00003049"/>
    </source>
</evidence>
<dbReference type="InterPro" id="IPR058866">
    <property type="entry name" value="GDPGP1_N"/>
</dbReference>
<organism evidence="15 16">
    <name type="scientific">Galleria mellonella</name>
    <name type="common">Greater wax moth</name>
    <dbReference type="NCBI Taxonomy" id="7137"/>
    <lineage>
        <taxon>Eukaryota</taxon>
        <taxon>Metazoa</taxon>
        <taxon>Ecdysozoa</taxon>
        <taxon>Arthropoda</taxon>
        <taxon>Hexapoda</taxon>
        <taxon>Insecta</taxon>
        <taxon>Pterygota</taxon>
        <taxon>Neoptera</taxon>
        <taxon>Endopterygota</taxon>
        <taxon>Lepidoptera</taxon>
        <taxon>Glossata</taxon>
        <taxon>Ditrysia</taxon>
        <taxon>Pyraloidea</taxon>
        <taxon>Pyralidae</taxon>
        <taxon>Galleriinae</taxon>
        <taxon>Galleria</taxon>
    </lineage>
</organism>
<dbReference type="FunCoup" id="A0A6J1WL01">
    <property type="interactions" value="419"/>
</dbReference>
<dbReference type="GO" id="GO:0005737">
    <property type="term" value="C:cytoplasm"/>
    <property type="evidence" value="ECO:0007669"/>
    <property type="project" value="UniProtKB-SubCell"/>
</dbReference>
<keyword evidence="12" id="KW-0378">Hydrolase</keyword>
<keyword evidence="7" id="KW-0963">Cytoplasm</keyword>
<sequence>MHKLSDFVDINNTNKFIPTLKQKWDHLHNETGVFRYKINNLQKKLIDSKYLVQLNPDRGCKRRMPEQIESICQPFNRNEFNFTKVSPKEIIFYITDESDKHALLVNVSPLSHYHTLLCPSINKCLPQIVTLQSLQLAIEIYFIAQDRDLRIAFNSLCALASVNHLHYHLFLEEHHLPVESVKCIHLINHIYYFNDYPIPGFCFEIPDQDSATKITNEIYKLLEYFLKKSIAHNIFMTRGQTIIPGSHDSKDILRIFIWPRKSSAVKQLNSLNIAACEISGWFTIYNAEDYDRLQKEDLECELEKCKINDFKELCNEIKHLDINIQ</sequence>
<dbReference type="AlphaFoldDB" id="A0A6J1WL01"/>
<evidence type="ECO:0000259" key="14">
    <source>
        <dbReference type="Pfam" id="PF26217"/>
    </source>
</evidence>
<dbReference type="GO" id="GO:0000166">
    <property type="term" value="F:nucleotide binding"/>
    <property type="evidence" value="ECO:0007669"/>
    <property type="project" value="UniProtKB-KW"/>
</dbReference>
<dbReference type="InterPro" id="IPR036265">
    <property type="entry name" value="HIT-like_sf"/>
</dbReference>
<evidence type="ECO:0000313" key="16">
    <source>
        <dbReference type="RefSeq" id="XP_026751603.1"/>
    </source>
</evidence>
<dbReference type="RefSeq" id="XP_026751603.1">
    <property type="nucleotide sequence ID" value="XM_026895802.3"/>
</dbReference>
<dbReference type="SUPFAM" id="SSF54197">
    <property type="entry name" value="HIT-like"/>
    <property type="match status" value="1"/>
</dbReference>
<dbReference type="PANTHER" id="PTHR20884">
    <property type="entry name" value="GDP-D-GLUCOSE PHOSPHORYLASE 1"/>
    <property type="match status" value="1"/>
</dbReference>
<comment type="subcellular location">
    <subcellularLocation>
        <location evidence="3">Cytoplasm</location>
    </subcellularLocation>
</comment>
<keyword evidence="15" id="KW-1185">Reference proteome</keyword>
<keyword evidence="9" id="KW-0808">Transferase</keyword>
<dbReference type="KEGG" id="gmw:113512039"/>
<feature type="domain" description="GDPGP1-like C-terminal" evidence="13">
    <location>
        <begin position="188"/>
        <end position="318"/>
    </location>
</feature>
<evidence type="ECO:0000313" key="15">
    <source>
        <dbReference type="Proteomes" id="UP001652740"/>
    </source>
</evidence>
<evidence type="ECO:0000256" key="1">
    <source>
        <dbReference type="ARBA" id="ARBA00000063"/>
    </source>
</evidence>
<dbReference type="GO" id="GO:0080048">
    <property type="term" value="F:GDP-D-glucose phosphorylase activity"/>
    <property type="evidence" value="ECO:0007669"/>
    <property type="project" value="UniProtKB-EC"/>
</dbReference>
<name>A0A6J1WL01_GALME</name>
<keyword evidence="10" id="KW-0548">Nucleotidyltransferase</keyword>